<organism evidence="1 2">
    <name type="scientific">Streptomyces polychromogenes</name>
    <dbReference type="NCBI Taxonomy" id="67342"/>
    <lineage>
        <taxon>Bacteria</taxon>
        <taxon>Bacillati</taxon>
        <taxon>Actinomycetota</taxon>
        <taxon>Actinomycetes</taxon>
        <taxon>Kitasatosporales</taxon>
        <taxon>Streptomycetaceae</taxon>
        <taxon>Streptomyces</taxon>
    </lineage>
</organism>
<evidence type="ECO:0000313" key="1">
    <source>
        <dbReference type="EMBL" id="GAA0325356.1"/>
    </source>
</evidence>
<reference evidence="2" key="1">
    <citation type="journal article" date="2019" name="Int. J. Syst. Evol. Microbiol.">
        <title>The Global Catalogue of Microorganisms (GCM) 10K type strain sequencing project: providing services to taxonomists for standard genome sequencing and annotation.</title>
        <authorList>
            <consortium name="The Broad Institute Genomics Platform"/>
            <consortium name="The Broad Institute Genome Sequencing Center for Infectious Disease"/>
            <person name="Wu L."/>
            <person name="Ma J."/>
        </authorList>
    </citation>
    <scope>NUCLEOTIDE SEQUENCE [LARGE SCALE GENOMIC DNA]</scope>
    <source>
        <strain evidence="2">JCM 4505</strain>
    </source>
</reference>
<comment type="caution">
    <text evidence="1">The sequence shown here is derived from an EMBL/GenBank/DDBJ whole genome shotgun (WGS) entry which is preliminary data.</text>
</comment>
<evidence type="ECO:0000313" key="2">
    <source>
        <dbReference type="Proteomes" id="UP001501867"/>
    </source>
</evidence>
<accession>A0ABP3FVC4</accession>
<keyword evidence="2" id="KW-1185">Reference proteome</keyword>
<dbReference type="EMBL" id="BAAABV010000038">
    <property type="protein sequence ID" value="GAA0325356.1"/>
    <property type="molecule type" value="Genomic_DNA"/>
</dbReference>
<protein>
    <submittedName>
        <fullName evidence="1">Uncharacterized protein</fullName>
    </submittedName>
</protein>
<gene>
    <name evidence="1" type="ORF">GCM10010302_75580</name>
</gene>
<dbReference type="Proteomes" id="UP001501867">
    <property type="component" value="Unassembled WGS sequence"/>
</dbReference>
<sequence>MLPSSSSWRFQSPTVVRGRPSSAALAAAAARFDHPRAVGGLLAAAHGVGARSAGPSLGHRGADVLTGGVAGAALLPGLLRQVAGPQAQSAGQLVCLSVLGGGHPVGGAQVRGE</sequence>
<name>A0ABP3FVC4_9ACTN</name>
<proteinExistence type="predicted"/>